<protein>
    <recommendedName>
        <fullName evidence="16">Methyl-accepting chemotaxis protein</fullName>
    </recommendedName>
</protein>
<evidence type="ECO:0000256" key="5">
    <source>
        <dbReference type="ARBA" id="ARBA00022692"/>
    </source>
</evidence>
<dbReference type="Pfam" id="PF12729">
    <property type="entry name" value="4HB_MCP_1"/>
    <property type="match status" value="1"/>
</dbReference>
<keyword evidence="2" id="KW-1003">Cell membrane</keyword>
<comment type="caution">
    <text evidence="14">The sequence shown here is derived from an EMBL/GenBank/DDBJ whole genome shotgun (WGS) entry which is preliminary data.</text>
</comment>
<dbReference type="InterPro" id="IPR024478">
    <property type="entry name" value="HlyB_4HB_MCP"/>
</dbReference>
<evidence type="ECO:0000256" key="2">
    <source>
        <dbReference type="ARBA" id="ARBA00022475"/>
    </source>
</evidence>
<dbReference type="Gene3D" id="1.10.287.950">
    <property type="entry name" value="Methyl-accepting chemotaxis protein"/>
    <property type="match status" value="1"/>
</dbReference>
<dbReference type="GO" id="GO:0004888">
    <property type="term" value="F:transmembrane signaling receptor activity"/>
    <property type="evidence" value="ECO:0007669"/>
    <property type="project" value="InterPro"/>
</dbReference>
<dbReference type="PANTHER" id="PTHR32089">
    <property type="entry name" value="METHYL-ACCEPTING CHEMOTAXIS PROTEIN MCPB"/>
    <property type="match status" value="1"/>
</dbReference>
<evidence type="ECO:0000259" key="12">
    <source>
        <dbReference type="PROSITE" id="PS50111"/>
    </source>
</evidence>
<dbReference type="PROSITE" id="PS50111">
    <property type="entry name" value="CHEMOTAXIS_TRANSDUC_2"/>
    <property type="match status" value="1"/>
</dbReference>
<dbReference type="PANTHER" id="PTHR32089:SF120">
    <property type="entry name" value="METHYL-ACCEPTING CHEMOTAXIS PROTEIN TLPQ"/>
    <property type="match status" value="1"/>
</dbReference>
<gene>
    <name evidence="14" type="ORF">ALQ29_04493</name>
</gene>
<dbReference type="SMART" id="SM00283">
    <property type="entry name" value="MA"/>
    <property type="match status" value="1"/>
</dbReference>
<comment type="subcellular location">
    <subcellularLocation>
        <location evidence="1">Cell membrane</location>
        <topology evidence="1">Multi-pass membrane protein</topology>
    </subcellularLocation>
</comment>
<evidence type="ECO:0000256" key="10">
    <source>
        <dbReference type="PROSITE-ProRule" id="PRU00284"/>
    </source>
</evidence>
<evidence type="ECO:0000313" key="15">
    <source>
        <dbReference type="Proteomes" id="UP000276587"/>
    </source>
</evidence>
<dbReference type="Proteomes" id="UP000276587">
    <property type="component" value="Unassembled WGS sequence"/>
</dbReference>
<sequence length="541" mass="58681">MKLRSLSIARRAFVCFGLITCLLVSLAGFSYLQIDRLRAAEQNIELNSLPSIQVIDDIQIALLHARLESIRMLSSTTRDVHDFSLAKVQEAIQTLQSKTDYYRAHLMSGEQDEIQFAKANEAMTAYIDGLRKVIAMDSSDHDQAVIFANTDQAQRATVYQEQLTLLREQNARQAVASGVDATNVYNHSVQVLVAVLIVAFILTIVLAVLFTNSIVSPISSSLKLAEDIAAGDLTHDLEVTGSDEASRLMHALNLMQKNLRHTILEISGASSQLSTAAVEMTSITESADRTLQQQNSEIEQAATAVTEMSAAVEEVARNANSTSEAAMQSSIAADLGNQKVTETLTAMRGLTGLVEVSSDQVKELAAQAQDISKVLSVIRAIAEQTNLLALNAAIEAARAGEQGRGFAVVADEVRALAHRTQTSTQEIEQMISTIQAGSSAAVESMQKSTSEVYSTRDTAEHAGQSLRQIIDSVLEINDRNIQIATASEEQAHVARDVDRSLISIRDLAVQSSEGTRQTLTASNELSRLAVNLNDLVLRFRT</sequence>
<dbReference type="SMART" id="SM00304">
    <property type="entry name" value="HAMP"/>
    <property type="match status" value="1"/>
</dbReference>
<evidence type="ECO:0008006" key="16">
    <source>
        <dbReference type="Google" id="ProtNLM"/>
    </source>
</evidence>
<evidence type="ECO:0000256" key="4">
    <source>
        <dbReference type="ARBA" id="ARBA00022500"/>
    </source>
</evidence>
<dbReference type="InterPro" id="IPR003660">
    <property type="entry name" value="HAMP_dom"/>
</dbReference>
<dbReference type="CDD" id="cd11386">
    <property type="entry name" value="MCP_signal"/>
    <property type="match status" value="1"/>
</dbReference>
<organism evidence="14 15">
    <name type="scientific">Pseudomonas marginalis pv. marginalis</name>
    <dbReference type="NCBI Taxonomy" id="97473"/>
    <lineage>
        <taxon>Bacteria</taxon>
        <taxon>Pseudomonadati</taxon>
        <taxon>Pseudomonadota</taxon>
        <taxon>Gammaproteobacteria</taxon>
        <taxon>Pseudomonadales</taxon>
        <taxon>Pseudomonadaceae</taxon>
        <taxon>Pseudomonas</taxon>
    </lineage>
</organism>
<dbReference type="RefSeq" id="WP_064053370.1">
    <property type="nucleotide sequence ID" value="NZ_RBQF01000349.1"/>
</dbReference>
<reference evidence="14 15" key="1">
    <citation type="submission" date="2018-08" db="EMBL/GenBank/DDBJ databases">
        <title>Recombination of ecologically and evolutionarily significant loci maintains genetic cohesion in the Pseudomonas syringae species complex.</title>
        <authorList>
            <person name="Dillon M."/>
            <person name="Thakur S."/>
            <person name="Almeida R.N.D."/>
            <person name="Weir B.S."/>
            <person name="Guttman D.S."/>
        </authorList>
    </citation>
    <scope>NUCLEOTIDE SEQUENCE [LARGE SCALE GENOMIC DNA]</scope>
    <source>
        <strain evidence="14 15">ICMP 3555</strain>
    </source>
</reference>
<accession>A0A3M4A6G2</accession>
<keyword evidence="3" id="KW-0488">Methylation</keyword>
<evidence type="ECO:0000256" key="1">
    <source>
        <dbReference type="ARBA" id="ARBA00004651"/>
    </source>
</evidence>
<dbReference type="InterPro" id="IPR004089">
    <property type="entry name" value="MCPsignal_dom"/>
</dbReference>
<keyword evidence="5 11" id="KW-0812">Transmembrane</keyword>
<evidence type="ECO:0000259" key="13">
    <source>
        <dbReference type="PROSITE" id="PS50885"/>
    </source>
</evidence>
<keyword evidence="4" id="KW-0145">Chemotaxis</keyword>
<evidence type="ECO:0000313" key="14">
    <source>
        <dbReference type="EMBL" id="RMP02379.1"/>
    </source>
</evidence>
<dbReference type="EMBL" id="RBQF01000349">
    <property type="protein sequence ID" value="RMP02379.1"/>
    <property type="molecule type" value="Genomic_DNA"/>
</dbReference>
<evidence type="ECO:0000256" key="3">
    <source>
        <dbReference type="ARBA" id="ARBA00022481"/>
    </source>
</evidence>
<dbReference type="AlphaFoldDB" id="A0A3M4A6G2"/>
<proteinExistence type="inferred from homology"/>
<dbReference type="CDD" id="cd06225">
    <property type="entry name" value="HAMP"/>
    <property type="match status" value="1"/>
</dbReference>
<comment type="similarity">
    <text evidence="9">Belongs to the methyl-accepting chemotaxis (MCP) protein family.</text>
</comment>
<feature type="transmembrane region" description="Helical" evidence="11">
    <location>
        <begin position="191"/>
        <end position="215"/>
    </location>
</feature>
<evidence type="ECO:0000256" key="9">
    <source>
        <dbReference type="ARBA" id="ARBA00029447"/>
    </source>
</evidence>
<name>A0A3M4A6G2_PSEMA</name>
<dbReference type="SUPFAM" id="SSF58104">
    <property type="entry name" value="Methyl-accepting chemotaxis protein (MCP) signaling domain"/>
    <property type="match status" value="1"/>
</dbReference>
<evidence type="ECO:0000256" key="11">
    <source>
        <dbReference type="SAM" id="Phobius"/>
    </source>
</evidence>
<keyword evidence="6 11" id="KW-1133">Transmembrane helix</keyword>
<evidence type="ECO:0000256" key="8">
    <source>
        <dbReference type="ARBA" id="ARBA00023224"/>
    </source>
</evidence>
<dbReference type="Pfam" id="PF00015">
    <property type="entry name" value="MCPsignal"/>
    <property type="match status" value="1"/>
</dbReference>
<feature type="domain" description="Methyl-accepting transducer" evidence="12">
    <location>
        <begin position="269"/>
        <end position="505"/>
    </location>
</feature>
<dbReference type="Pfam" id="PF00672">
    <property type="entry name" value="HAMP"/>
    <property type="match status" value="1"/>
</dbReference>
<dbReference type="FunFam" id="1.10.287.950:FF:000001">
    <property type="entry name" value="Methyl-accepting chemotaxis sensory transducer"/>
    <property type="match status" value="1"/>
</dbReference>
<keyword evidence="7 11" id="KW-0472">Membrane</keyword>
<dbReference type="GO" id="GO:0006935">
    <property type="term" value="P:chemotaxis"/>
    <property type="evidence" value="ECO:0007669"/>
    <property type="project" value="UniProtKB-KW"/>
</dbReference>
<keyword evidence="15" id="KW-1185">Reference proteome</keyword>
<keyword evidence="8 10" id="KW-0807">Transducer</keyword>
<feature type="domain" description="HAMP" evidence="13">
    <location>
        <begin position="212"/>
        <end position="264"/>
    </location>
</feature>
<evidence type="ECO:0000256" key="6">
    <source>
        <dbReference type="ARBA" id="ARBA00022989"/>
    </source>
</evidence>
<dbReference type="PROSITE" id="PS50885">
    <property type="entry name" value="HAMP"/>
    <property type="match status" value="1"/>
</dbReference>
<dbReference type="PRINTS" id="PR00260">
    <property type="entry name" value="CHEMTRNSDUCR"/>
</dbReference>
<dbReference type="InterPro" id="IPR004090">
    <property type="entry name" value="Chemotax_Me-accpt_rcpt"/>
</dbReference>
<dbReference type="GO" id="GO:0005886">
    <property type="term" value="C:plasma membrane"/>
    <property type="evidence" value="ECO:0007669"/>
    <property type="project" value="UniProtKB-SubCell"/>
</dbReference>
<dbReference type="GO" id="GO:0007165">
    <property type="term" value="P:signal transduction"/>
    <property type="evidence" value="ECO:0007669"/>
    <property type="project" value="UniProtKB-KW"/>
</dbReference>
<evidence type="ECO:0000256" key="7">
    <source>
        <dbReference type="ARBA" id="ARBA00023136"/>
    </source>
</evidence>